<evidence type="ECO:0000313" key="13">
    <source>
        <dbReference type="EMBL" id="KAK9942777.1"/>
    </source>
</evidence>
<dbReference type="InterPro" id="IPR000183">
    <property type="entry name" value="Orn/DAP/Arg_de-COase"/>
</dbReference>
<evidence type="ECO:0000256" key="1">
    <source>
        <dbReference type="ARBA" id="ARBA00001933"/>
    </source>
</evidence>
<dbReference type="PANTHER" id="PTHR43295:SF1">
    <property type="entry name" value="ARGININE DECARBOXYLASE 1, CHLOROPLASTIC-RELATED"/>
    <property type="match status" value="1"/>
</dbReference>
<accession>A0AAW1Y156</accession>
<keyword evidence="14" id="KW-1185">Reference proteome</keyword>
<evidence type="ECO:0000313" key="14">
    <source>
        <dbReference type="Proteomes" id="UP001457282"/>
    </source>
</evidence>
<evidence type="ECO:0000256" key="7">
    <source>
        <dbReference type="ARBA" id="ARBA00022842"/>
    </source>
</evidence>
<evidence type="ECO:0000256" key="12">
    <source>
        <dbReference type="RuleBase" id="RU003740"/>
    </source>
</evidence>
<dbReference type="Gene3D" id="3.20.20.10">
    <property type="entry name" value="Alanine racemase"/>
    <property type="match status" value="1"/>
</dbReference>
<evidence type="ECO:0000256" key="10">
    <source>
        <dbReference type="ARBA" id="ARBA00023239"/>
    </source>
</evidence>
<dbReference type="SUPFAM" id="SSF51419">
    <property type="entry name" value="PLP-binding barrel"/>
    <property type="match status" value="1"/>
</dbReference>
<dbReference type="EMBL" id="JBEDUW010000002">
    <property type="protein sequence ID" value="KAK9942777.1"/>
    <property type="molecule type" value="Genomic_DNA"/>
</dbReference>
<dbReference type="GO" id="GO:0006527">
    <property type="term" value="P:L-arginine catabolic process"/>
    <property type="evidence" value="ECO:0007669"/>
    <property type="project" value="InterPro"/>
</dbReference>
<evidence type="ECO:0000256" key="4">
    <source>
        <dbReference type="ARBA" id="ARBA00008357"/>
    </source>
</evidence>
<evidence type="ECO:0000256" key="5">
    <source>
        <dbReference type="ARBA" id="ARBA00012426"/>
    </source>
</evidence>
<evidence type="ECO:0000256" key="6">
    <source>
        <dbReference type="ARBA" id="ARBA00022793"/>
    </source>
</evidence>
<proteinExistence type="inferred from homology"/>
<dbReference type="PANTHER" id="PTHR43295">
    <property type="entry name" value="ARGININE DECARBOXYLASE"/>
    <property type="match status" value="1"/>
</dbReference>
<dbReference type="Proteomes" id="UP001457282">
    <property type="component" value="Unassembled WGS sequence"/>
</dbReference>
<evidence type="ECO:0000256" key="9">
    <source>
        <dbReference type="ARBA" id="ARBA00023066"/>
    </source>
</evidence>
<evidence type="ECO:0000256" key="11">
    <source>
        <dbReference type="ARBA" id="ARBA00049309"/>
    </source>
</evidence>
<dbReference type="InterPro" id="IPR002985">
    <property type="entry name" value="Arg_decrbxlase"/>
</dbReference>
<comment type="pathway">
    <text evidence="3 12">Amine and polyamine biosynthesis; agmatine biosynthesis; agmatine from L-arginine: step 1/1.</text>
</comment>
<dbReference type="PRINTS" id="PR01179">
    <property type="entry name" value="ODADCRBXLASE"/>
</dbReference>
<gene>
    <name evidence="13" type="ORF">M0R45_008425</name>
</gene>
<protein>
    <recommendedName>
        <fullName evidence="5 12">Arginine decarboxylase</fullName>
        <ecNumber evidence="5 12">4.1.1.19</ecNumber>
    </recommendedName>
</protein>
<evidence type="ECO:0000256" key="3">
    <source>
        <dbReference type="ARBA" id="ARBA00004773"/>
    </source>
</evidence>
<keyword evidence="7 12" id="KW-0460">Magnesium</keyword>
<dbReference type="InterPro" id="IPR029066">
    <property type="entry name" value="PLP-binding_barrel"/>
</dbReference>
<dbReference type="Gene3D" id="2.40.37.10">
    <property type="entry name" value="Lyase, Ornithine Decarboxylase, Chain A, domain 1"/>
    <property type="match status" value="2"/>
</dbReference>
<name>A0AAW1Y156_RUBAR</name>
<dbReference type="InterPro" id="IPR009006">
    <property type="entry name" value="Ala_racemase/Decarboxylase_C"/>
</dbReference>
<keyword evidence="9 12" id="KW-0745">Spermidine biosynthesis</keyword>
<comment type="cofactor">
    <cofactor evidence="1 12">
        <name>pyridoxal 5'-phosphate</name>
        <dbReference type="ChEBI" id="CHEBI:597326"/>
    </cofactor>
</comment>
<comment type="catalytic activity">
    <reaction evidence="11 12">
        <text>L-arginine + H(+) = agmatine + CO2</text>
        <dbReference type="Rhea" id="RHEA:17641"/>
        <dbReference type="ChEBI" id="CHEBI:15378"/>
        <dbReference type="ChEBI" id="CHEBI:16526"/>
        <dbReference type="ChEBI" id="CHEBI:32682"/>
        <dbReference type="ChEBI" id="CHEBI:58145"/>
        <dbReference type="EC" id="4.1.1.19"/>
    </reaction>
</comment>
<evidence type="ECO:0000256" key="2">
    <source>
        <dbReference type="ARBA" id="ARBA00001946"/>
    </source>
</evidence>
<dbReference type="EC" id="4.1.1.19" evidence="5 12"/>
<keyword evidence="6 12" id="KW-0210">Decarboxylase</keyword>
<dbReference type="PRINTS" id="PR01180">
    <property type="entry name" value="ARGDCRBXLASE"/>
</dbReference>
<dbReference type="AlphaFoldDB" id="A0AAW1Y156"/>
<keyword evidence="10 12" id="KW-0456">Lyase</keyword>
<evidence type="ECO:0000256" key="8">
    <source>
        <dbReference type="ARBA" id="ARBA00022898"/>
    </source>
</evidence>
<comment type="similarity">
    <text evidence="4 12">Belongs to the Orn/Lys/Arg decarboxylase class-II family. SpeA subfamily.</text>
</comment>
<dbReference type="SUPFAM" id="SSF50621">
    <property type="entry name" value="Alanine racemase C-terminal domain-like"/>
    <property type="match status" value="1"/>
</dbReference>
<organism evidence="13 14">
    <name type="scientific">Rubus argutus</name>
    <name type="common">Southern blackberry</name>
    <dbReference type="NCBI Taxonomy" id="59490"/>
    <lineage>
        <taxon>Eukaryota</taxon>
        <taxon>Viridiplantae</taxon>
        <taxon>Streptophyta</taxon>
        <taxon>Embryophyta</taxon>
        <taxon>Tracheophyta</taxon>
        <taxon>Spermatophyta</taxon>
        <taxon>Magnoliopsida</taxon>
        <taxon>eudicotyledons</taxon>
        <taxon>Gunneridae</taxon>
        <taxon>Pentapetalae</taxon>
        <taxon>rosids</taxon>
        <taxon>fabids</taxon>
        <taxon>Rosales</taxon>
        <taxon>Rosaceae</taxon>
        <taxon>Rosoideae</taxon>
        <taxon>Rosoideae incertae sedis</taxon>
        <taxon>Rubus</taxon>
    </lineage>
</organism>
<dbReference type="GO" id="GO:0008792">
    <property type="term" value="F:arginine decarboxylase activity"/>
    <property type="evidence" value="ECO:0007669"/>
    <property type="project" value="UniProtKB-EC"/>
</dbReference>
<comment type="caution">
    <text evidence="13">The sequence shown here is derived from an EMBL/GenBank/DDBJ whole genome shotgun (WGS) entry which is preliminary data.</text>
</comment>
<keyword evidence="8 12" id="KW-0663">Pyridoxal phosphate</keyword>
<reference evidence="13 14" key="1">
    <citation type="journal article" date="2023" name="G3 (Bethesda)">
        <title>A chromosome-length genome assembly and annotation of blackberry (Rubus argutus, cv. 'Hillquist').</title>
        <authorList>
            <person name="Bruna T."/>
            <person name="Aryal R."/>
            <person name="Dudchenko O."/>
            <person name="Sargent D.J."/>
            <person name="Mead D."/>
            <person name="Buti M."/>
            <person name="Cavallini A."/>
            <person name="Hytonen T."/>
            <person name="Andres J."/>
            <person name="Pham M."/>
            <person name="Weisz D."/>
            <person name="Mascagni F."/>
            <person name="Usai G."/>
            <person name="Natali L."/>
            <person name="Bassil N."/>
            <person name="Fernandez G.E."/>
            <person name="Lomsadze A."/>
            <person name="Armour M."/>
            <person name="Olukolu B."/>
            <person name="Poorten T."/>
            <person name="Britton C."/>
            <person name="Davik J."/>
            <person name="Ashrafi H."/>
            <person name="Aiden E.L."/>
            <person name="Borodovsky M."/>
            <person name="Worthington M."/>
        </authorList>
    </citation>
    <scope>NUCLEOTIDE SEQUENCE [LARGE SCALE GENOMIC DNA]</scope>
    <source>
        <strain evidence="13">PI 553951</strain>
    </source>
</reference>
<dbReference type="GO" id="GO:0008295">
    <property type="term" value="P:spermidine biosynthetic process"/>
    <property type="evidence" value="ECO:0007669"/>
    <property type="project" value="UniProtKB-KW"/>
</dbReference>
<comment type="cofactor">
    <cofactor evidence="2 12">
        <name>Mg(2+)</name>
        <dbReference type="ChEBI" id="CHEBI:18420"/>
    </cofactor>
</comment>
<sequence length="346" mass="37147">MMDPNPGDSEISVSYGLEEYAMAVVRAIRCVCDRRSVKHPVIASESGRAIVSHHSVLIFEAVSASACDVAPSMSAYALQYFIERLTEEARADYKGCLGIEQLATVDGLCDLVSKAIGASDPVRTYNVNLSVFTSIPDFWGIGQLFPIVPIHRLDQRPAVRGVLSDLTCDSDGKINKFIGGESSLPLHELEGNGSGGRYYLGMFLGGAYEEALGGVHNLFGGPSVVRVSQSDGPYSFAVTRAVPGPSCADVLRVMQHEPELMFETLKHRAEECGEIDEDGMANSTLANSLARSFHNMPYLAAASSCCLTAMNNHGLYYCSEDDYDIVAHSGAGAGAGDDEQWSYCCA</sequence>